<keyword evidence="2" id="KW-0813">Transport</keyword>
<reference evidence="9 10" key="1">
    <citation type="submission" date="2023-12" db="EMBL/GenBank/DDBJ databases">
        <title>Sinomonas terricola sp. nov, isolated from litchi orchard soil in Guangdong, PR China.</title>
        <authorList>
            <person name="Jiaxin W."/>
            <person name="Yang Z."/>
            <person name="Honghui Z."/>
        </authorList>
    </citation>
    <scope>NUCLEOTIDE SEQUENCE [LARGE SCALE GENOMIC DNA]</scope>
    <source>
        <strain evidence="9 10">JGH33</strain>
    </source>
</reference>
<feature type="transmembrane region" description="Helical" evidence="7">
    <location>
        <begin position="45"/>
        <end position="67"/>
    </location>
</feature>
<organism evidence="9 10">
    <name type="scientific">Sinomonas terricola</name>
    <dbReference type="NCBI Taxonomy" id="3110330"/>
    <lineage>
        <taxon>Bacteria</taxon>
        <taxon>Bacillati</taxon>
        <taxon>Actinomycetota</taxon>
        <taxon>Actinomycetes</taxon>
        <taxon>Micrococcales</taxon>
        <taxon>Micrococcaceae</taxon>
        <taxon>Sinomonas</taxon>
    </lineage>
</organism>
<keyword evidence="3" id="KW-1003">Cell membrane</keyword>
<dbReference type="InterPro" id="IPR011701">
    <property type="entry name" value="MFS"/>
</dbReference>
<proteinExistence type="predicted"/>
<feature type="transmembrane region" description="Helical" evidence="7">
    <location>
        <begin position="296"/>
        <end position="316"/>
    </location>
</feature>
<evidence type="ECO:0000256" key="1">
    <source>
        <dbReference type="ARBA" id="ARBA00004651"/>
    </source>
</evidence>
<evidence type="ECO:0000256" key="7">
    <source>
        <dbReference type="SAM" id="Phobius"/>
    </source>
</evidence>
<feature type="transmembrane region" description="Helical" evidence="7">
    <location>
        <begin position="103"/>
        <end position="124"/>
    </location>
</feature>
<evidence type="ECO:0000259" key="8">
    <source>
        <dbReference type="PROSITE" id="PS50850"/>
    </source>
</evidence>
<protein>
    <submittedName>
        <fullName evidence="9">MFS transporter</fullName>
    </submittedName>
</protein>
<dbReference type="InterPro" id="IPR020846">
    <property type="entry name" value="MFS_dom"/>
</dbReference>
<feature type="transmembrane region" description="Helical" evidence="7">
    <location>
        <begin position="323"/>
        <end position="347"/>
    </location>
</feature>
<feature type="transmembrane region" description="Helical" evidence="7">
    <location>
        <begin position="385"/>
        <end position="410"/>
    </location>
</feature>
<dbReference type="Proteomes" id="UP001304769">
    <property type="component" value="Unassembled WGS sequence"/>
</dbReference>
<evidence type="ECO:0000256" key="5">
    <source>
        <dbReference type="ARBA" id="ARBA00022989"/>
    </source>
</evidence>
<dbReference type="SUPFAM" id="SSF103473">
    <property type="entry name" value="MFS general substrate transporter"/>
    <property type="match status" value="1"/>
</dbReference>
<dbReference type="PANTHER" id="PTHR23517:SF3">
    <property type="entry name" value="INTEGRAL MEMBRANE TRANSPORT PROTEIN"/>
    <property type="match status" value="1"/>
</dbReference>
<evidence type="ECO:0000256" key="4">
    <source>
        <dbReference type="ARBA" id="ARBA00022692"/>
    </source>
</evidence>
<gene>
    <name evidence="9" type="ORF">SPF06_21620</name>
</gene>
<keyword evidence="4 7" id="KW-0812">Transmembrane</keyword>
<accession>A0ABU5TCB0</accession>
<sequence length="435" mass="44864">MTGDPKPFTFRSIALPVFLPALLFATGEGAILPIIPITAHNLGASLALAGLVSSMVTVGTLAGDLPSGAVVSRLGERRSMIAAALVALVGIGVSLLAANPWVLLVGVFLQGLATAVFALARHAFMTTHVPLQYRARALSTLGGVFRGGWFLGPLVASAVITATGTPQSAFWIFAAACALAAASLIVLPDPERVAGRERADTADAGHRGAQRTTAARKPRHGLFQAIRAHRAVLMRMGSGAALVGAARSARITLLPLWALSIGLGEANTALVIGIAGGVEFALFYTSGHIMDRWGRLWSVMPCLLGLGTGFLALSFLHDVPGRAGWFVAVVLVLSVANGLGSGIIMTLGADLAPRTQPASFLGAWRFASDGGQAAAPLLVSMLTAVASLAFASGAIGVLAFLGAGILARYVPRYVPHRRRTPNRAPELAEGTREGA</sequence>
<dbReference type="InterPro" id="IPR036259">
    <property type="entry name" value="MFS_trans_sf"/>
</dbReference>
<evidence type="ECO:0000256" key="6">
    <source>
        <dbReference type="ARBA" id="ARBA00023136"/>
    </source>
</evidence>
<dbReference type="PRINTS" id="PR01035">
    <property type="entry name" value="TCRTETA"/>
</dbReference>
<dbReference type="InterPro" id="IPR050171">
    <property type="entry name" value="MFS_Transporters"/>
</dbReference>
<dbReference type="PROSITE" id="PS50850">
    <property type="entry name" value="MFS"/>
    <property type="match status" value="1"/>
</dbReference>
<feature type="transmembrane region" description="Helical" evidence="7">
    <location>
        <begin position="79"/>
        <end position="97"/>
    </location>
</feature>
<feature type="transmembrane region" description="Helical" evidence="7">
    <location>
        <begin position="144"/>
        <end position="163"/>
    </location>
</feature>
<keyword evidence="6 7" id="KW-0472">Membrane</keyword>
<keyword evidence="5 7" id="KW-1133">Transmembrane helix</keyword>
<keyword evidence="10" id="KW-1185">Reference proteome</keyword>
<feature type="transmembrane region" description="Helical" evidence="7">
    <location>
        <begin position="256"/>
        <end position="284"/>
    </location>
</feature>
<comment type="subcellular location">
    <subcellularLocation>
        <location evidence="1">Cell membrane</location>
        <topology evidence="1">Multi-pass membrane protein</topology>
    </subcellularLocation>
</comment>
<feature type="domain" description="Major facilitator superfamily (MFS) profile" evidence="8">
    <location>
        <begin position="13"/>
        <end position="419"/>
    </location>
</feature>
<feature type="transmembrane region" description="Helical" evidence="7">
    <location>
        <begin position="169"/>
        <end position="188"/>
    </location>
</feature>
<evidence type="ECO:0000313" key="9">
    <source>
        <dbReference type="EMBL" id="MEA5457324.1"/>
    </source>
</evidence>
<comment type="caution">
    <text evidence="9">The sequence shown here is derived from an EMBL/GenBank/DDBJ whole genome shotgun (WGS) entry which is preliminary data.</text>
</comment>
<dbReference type="PANTHER" id="PTHR23517">
    <property type="entry name" value="RESISTANCE PROTEIN MDTM, PUTATIVE-RELATED-RELATED"/>
    <property type="match status" value="1"/>
</dbReference>
<dbReference type="Gene3D" id="1.20.1250.20">
    <property type="entry name" value="MFS general substrate transporter like domains"/>
    <property type="match status" value="1"/>
</dbReference>
<dbReference type="RefSeq" id="WP_323281236.1">
    <property type="nucleotide sequence ID" value="NZ_JAYGGQ010000027.1"/>
</dbReference>
<dbReference type="EMBL" id="JAYGGQ010000027">
    <property type="protein sequence ID" value="MEA5457324.1"/>
    <property type="molecule type" value="Genomic_DNA"/>
</dbReference>
<evidence type="ECO:0000313" key="10">
    <source>
        <dbReference type="Proteomes" id="UP001304769"/>
    </source>
</evidence>
<name>A0ABU5TCB0_9MICC</name>
<evidence type="ECO:0000256" key="3">
    <source>
        <dbReference type="ARBA" id="ARBA00022475"/>
    </source>
</evidence>
<evidence type="ECO:0000256" key="2">
    <source>
        <dbReference type="ARBA" id="ARBA00022448"/>
    </source>
</evidence>
<dbReference type="Pfam" id="PF07690">
    <property type="entry name" value="MFS_1"/>
    <property type="match status" value="1"/>
</dbReference>
<dbReference type="InterPro" id="IPR001958">
    <property type="entry name" value="Tet-R_TetA/multi-R_MdtG-like"/>
</dbReference>